<evidence type="ECO:0000259" key="2">
    <source>
        <dbReference type="SMART" id="SM00382"/>
    </source>
</evidence>
<dbReference type="NCBIfam" id="NF005992">
    <property type="entry name" value="PRK08116.1"/>
    <property type="match status" value="1"/>
</dbReference>
<sequence length="314" mass="35926">MTRTRYSLAGASRIKLTTEEMNEIPAYLTPSEIKRYGFLVESEPSKPIRCQFCNKELLYLGMRSLLTKTILKWKKEPERCNCKESVKYWKEVDQAKEKAELDMQEQKEQAKLMASATRLFDQSKMGKRFRSRTFESFEVNSYNSKAFESVKRYSDGFGKFADQGLGFMLSGPYGTGKTHLAAALAIDLISKGIPVVFGTLLSLLGKIKRTYVEDRGQDHELDILETYSTVDLLIIDDLGKERASDWVLEKLFSIVNTRYENNLPIVVTTNFNLETLIDKLAVNKNSDIAESIVSRLHEMCKGIYLNAPDYRKVK</sequence>
<dbReference type="HOGENOM" id="CLU_062999_3_2_9"/>
<evidence type="ECO:0000256" key="1">
    <source>
        <dbReference type="SAM" id="Coils"/>
    </source>
</evidence>
<dbReference type="SMART" id="SM00382">
    <property type="entry name" value="AAA"/>
    <property type="match status" value="1"/>
</dbReference>
<feature type="coiled-coil region" evidence="1">
    <location>
        <begin position="89"/>
        <end position="116"/>
    </location>
</feature>
<accession>I4D822</accession>
<dbReference type="KEGG" id="dai:Desaci_3038"/>
<keyword evidence="4" id="KW-1185">Reference proteome</keyword>
<dbReference type="Pfam" id="PF01695">
    <property type="entry name" value="IstB_IS21"/>
    <property type="match status" value="1"/>
</dbReference>
<dbReference type="GO" id="GO:0005524">
    <property type="term" value="F:ATP binding"/>
    <property type="evidence" value="ECO:0007669"/>
    <property type="project" value="InterPro"/>
</dbReference>
<dbReference type="InterPro" id="IPR002611">
    <property type="entry name" value="IstB_ATP-bd"/>
</dbReference>
<organism evidence="3 4">
    <name type="scientific">Desulfosporosinus acidiphilus (strain DSM 22704 / JCM 16185 / SJ4)</name>
    <dbReference type="NCBI Taxonomy" id="646529"/>
    <lineage>
        <taxon>Bacteria</taxon>
        <taxon>Bacillati</taxon>
        <taxon>Bacillota</taxon>
        <taxon>Clostridia</taxon>
        <taxon>Eubacteriales</taxon>
        <taxon>Desulfitobacteriaceae</taxon>
        <taxon>Desulfosporosinus</taxon>
    </lineage>
</organism>
<dbReference type="CDD" id="cd00009">
    <property type="entry name" value="AAA"/>
    <property type="match status" value="1"/>
</dbReference>
<dbReference type="InterPro" id="IPR027417">
    <property type="entry name" value="P-loop_NTPase"/>
</dbReference>
<dbReference type="eggNOG" id="COG1484">
    <property type="taxonomic scope" value="Bacteria"/>
</dbReference>
<evidence type="ECO:0000313" key="3">
    <source>
        <dbReference type="EMBL" id="AFM41946.1"/>
    </source>
</evidence>
<dbReference type="AlphaFoldDB" id="I4D822"/>
<dbReference type="Gene3D" id="3.40.50.300">
    <property type="entry name" value="P-loop containing nucleotide triphosphate hydrolases"/>
    <property type="match status" value="1"/>
</dbReference>
<dbReference type="GO" id="GO:0006260">
    <property type="term" value="P:DNA replication"/>
    <property type="evidence" value="ECO:0007669"/>
    <property type="project" value="TreeGrafter"/>
</dbReference>
<gene>
    <name evidence="3" type="ordered locus">Desaci_3038</name>
</gene>
<dbReference type="InterPro" id="IPR003593">
    <property type="entry name" value="AAA+_ATPase"/>
</dbReference>
<name>I4D822_DESAJ</name>
<feature type="domain" description="AAA+ ATPase" evidence="2">
    <location>
        <begin position="163"/>
        <end position="287"/>
    </location>
</feature>
<dbReference type="Proteomes" id="UP000002892">
    <property type="component" value="Chromosome"/>
</dbReference>
<dbReference type="PANTHER" id="PTHR30050">
    <property type="entry name" value="CHROMOSOMAL REPLICATION INITIATOR PROTEIN DNAA"/>
    <property type="match status" value="1"/>
</dbReference>
<reference evidence="3 4" key="1">
    <citation type="journal article" date="2012" name="J. Bacteriol.">
        <title>Complete genome sequences of Desulfosporosinus orientis DSM765T, Desulfosporosinus youngiae DSM17734T, Desulfosporosinus meridiei DSM13257T, and Desulfosporosinus acidiphilus DSM22704T.</title>
        <authorList>
            <person name="Pester M."/>
            <person name="Brambilla E."/>
            <person name="Alazard D."/>
            <person name="Rattei T."/>
            <person name="Weinmaier T."/>
            <person name="Han J."/>
            <person name="Lucas S."/>
            <person name="Lapidus A."/>
            <person name="Cheng J.F."/>
            <person name="Goodwin L."/>
            <person name="Pitluck S."/>
            <person name="Peters L."/>
            <person name="Ovchinnikova G."/>
            <person name="Teshima H."/>
            <person name="Detter J.C."/>
            <person name="Han C.S."/>
            <person name="Tapia R."/>
            <person name="Land M.L."/>
            <person name="Hauser L."/>
            <person name="Kyrpides N.C."/>
            <person name="Ivanova N.N."/>
            <person name="Pagani I."/>
            <person name="Huntmann M."/>
            <person name="Wei C.L."/>
            <person name="Davenport K.W."/>
            <person name="Daligault H."/>
            <person name="Chain P.S."/>
            <person name="Chen A."/>
            <person name="Mavromatis K."/>
            <person name="Markowitz V."/>
            <person name="Szeto E."/>
            <person name="Mikhailova N."/>
            <person name="Pati A."/>
            <person name="Wagner M."/>
            <person name="Woyke T."/>
            <person name="Ollivier B."/>
            <person name="Klenk H.P."/>
            <person name="Spring S."/>
            <person name="Loy A."/>
        </authorList>
    </citation>
    <scope>NUCLEOTIDE SEQUENCE [LARGE SCALE GENOMIC DNA]</scope>
    <source>
        <strain evidence="4">DSM 22704 / JCM 16185 / SJ4</strain>
    </source>
</reference>
<dbReference type="STRING" id="646529.Desaci_3038"/>
<proteinExistence type="predicted"/>
<dbReference type="PANTHER" id="PTHR30050:SF4">
    <property type="entry name" value="ATP-BINDING PROTEIN RV3427C IN INSERTION SEQUENCE-RELATED"/>
    <property type="match status" value="1"/>
</dbReference>
<evidence type="ECO:0000313" key="4">
    <source>
        <dbReference type="Proteomes" id="UP000002892"/>
    </source>
</evidence>
<keyword evidence="1" id="KW-0175">Coiled coil</keyword>
<dbReference type="EMBL" id="CP003639">
    <property type="protein sequence ID" value="AFM41946.1"/>
    <property type="molecule type" value="Genomic_DNA"/>
</dbReference>
<dbReference type="SUPFAM" id="SSF52540">
    <property type="entry name" value="P-loop containing nucleoside triphosphate hydrolases"/>
    <property type="match status" value="1"/>
</dbReference>
<protein>
    <submittedName>
        <fullName evidence="3">DNA replication protein</fullName>
    </submittedName>
</protein>